<comment type="subcellular location">
    <subcellularLocation>
        <location evidence="2">Cytoplasm</location>
    </subcellularLocation>
</comment>
<dbReference type="SUPFAM" id="SSF52374">
    <property type="entry name" value="Nucleotidylyl transferase"/>
    <property type="match status" value="1"/>
</dbReference>
<keyword evidence="2" id="KW-0436">Ligase</keyword>
<keyword evidence="1 2" id="KW-0819">tRNA processing</keyword>
<comment type="function">
    <text evidence="2">Catalyzes the formation of N(4)-acetylcytidine (ac(4)C) at the wobble position of elongator tRNA(Met), using acetate and ATP as substrates. First activates an acetate ion to form acetyladenylate (Ac-AMP) and then transfers the acetyl group to tRNA to form ac(4)C34.</text>
</comment>
<keyword evidence="2" id="KW-0547">Nucleotide-binding</keyword>
<comment type="similarity">
    <text evidence="2">Belongs to the TmcAL family.</text>
</comment>
<protein>
    <recommendedName>
        <fullName evidence="2">tRNA(Met) cytidine acetate ligase</fullName>
        <ecNumber evidence="2">6.3.4.-</ecNumber>
    </recommendedName>
</protein>
<dbReference type="RefSeq" id="WP_158358690.1">
    <property type="nucleotide sequence ID" value="NZ_JAOQJF010000014.1"/>
</dbReference>
<evidence type="ECO:0000256" key="1">
    <source>
        <dbReference type="ARBA" id="ARBA00022694"/>
    </source>
</evidence>
<accession>A0ABT2UZ97</accession>
<sequence length="402" mass="44112">MKTAAVIAEYNPFHNGHSRHLKEARALTGADFVMAVMSGDFVQRGAPAVFHKYMRTRMALLSGAGLVLEMPVFGSVASAEDFASCGVSLAAKTGAADFLSFGSESGDLNFLERQAALYEAETPEVSARIREGLKRGLSWPRAREKAFLHTDAPVPVSPNDILACEYLRAIKSHGSSMLPVPVVRNDGGYHSSGRKGSFASATAIRKALAENDLDFLTEVVPEAFFSCLKLESCPQVTADDFSMILNEKLLTLPLCELTGISGMPEDLARKLHKNRLSFASFSERTASSKDRQYTYARVSRCLLNTVLGITREETERFKALDSAPWLRILGFRKDALPLLSEIKKHSAVPMITKTADAADLLSGPSLELFYKHLQCAELYRLAAELKTGRPMKNEFTRSPVII</sequence>
<evidence type="ECO:0000313" key="4">
    <source>
        <dbReference type="Proteomes" id="UP001652395"/>
    </source>
</evidence>
<comment type="caution">
    <text evidence="2">Lacks conserved residue(s) required for the propagation of feature annotation.</text>
</comment>
<dbReference type="EC" id="6.3.4.-" evidence="2"/>
<keyword evidence="2" id="KW-0963">Cytoplasm</keyword>
<feature type="binding site" evidence="2">
    <location>
        <position position="184"/>
    </location>
    <ligand>
        <name>ATP</name>
        <dbReference type="ChEBI" id="CHEBI:30616"/>
    </ligand>
</feature>
<dbReference type="InterPro" id="IPR008513">
    <property type="entry name" value="tRNA(Met)_cyd_acetate_ligase"/>
</dbReference>
<dbReference type="HAMAP" id="MF_01539">
    <property type="entry name" value="TmcAL"/>
    <property type="match status" value="1"/>
</dbReference>
<keyword evidence="2" id="KW-0694">RNA-binding</keyword>
<comment type="catalytic activity">
    <reaction evidence="2">
        <text>cytidine(34) in elongator tRNA(Met) + acetate + ATP = N(4)-acetylcytidine(34) in elongator tRNA(Met) + AMP + diphosphate</text>
        <dbReference type="Rhea" id="RHEA:58144"/>
        <dbReference type="Rhea" id="RHEA-COMP:10693"/>
        <dbReference type="Rhea" id="RHEA-COMP:10694"/>
        <dbReference type="ChEBI" id="CHEBI:30089"/>
        <dbReference type="ChEBI" id="CHEBI:30616"/>
        <dbReference type="ChEBI" id="CHEBI:33019"/>
        <dbReference type="ChEBI" id="CHEBI:74900"/>
        <dbReference type="ChEBI" id="CHEBI:82748"/>
        <dbReference type="ChEBI" id="CHEBI:456215"/>
    </reaction>
</comment>
<keyword evidence="4" id="KW-1185">Reference proteome</keyword>
<name>A0ABT2UZ97_9FIRM</name>
<organism evidence="3 4">
    <name type="scientific">Alitiscatomonas aceti</name>
    <dbReference type="NCBI Taxonomy" id="2981724"/>
    <lineage>
        <taxon>Bacteria</taxon>
        <taxon>Bacillati</taxon>
        <taxon>Bacillota</taxon>
        <taxon>Clostridia</taxon>
        <taxon>Lachnospirales</taxon>
        <taxon>Lachnospiraceae</taxon>
        <taxon>Alitiscatomonas</taxon>
    </lineage>
</organism>
<dbReference type="PANTHER" id="PTHR37825:SF1">
    <property type="entry name" value="TRNA(MET) CYTIDINE ACETATE LIGASE"/>
    <property type="match status" value="1"/>
</dbReference>
<dbReference type="Proteomes" id="UP001652395">
    <property type="component" value="Unassembled WGS sequence"/>
</dbReference>
<dbReference type="PANTHER" id="PTHR37825">
    <property type="entry name" value="TRNA(MET) CYTIDINE ACETATE LIGASE"/>
    <property type="match status" value="1"/>
</dbReference>
<evidence type="ECO:0000313" key="3">
    <source>
        <dbReference type="EMBL" id="MCU6799968.1"/>
    </source>
</evidence>
<dbReference type="Gene3D" id="3.40.50.620">
    <property type="entry name" value="HUPs"/>
    <property type="match status" value="1"/>
</dbReference>
<dbReference type="EMBL" id="JAOQJF010000014">
    <property type="protein sequence ID" value="MCU6799968.1"/>
    <property type="molecule type" value="Genomic_DNA"/>
</dbReference>
<dbReference type="Pfam" id="PF05636">
    <property type="entry name" value="HIGH_NTase1"/>
    <property type="match status" value="1"/>
</dbReference>
<evidence type="ECO:0000256" key="2">
    <source>
        <dbReference type="HAMAP-Rule" id="MF_01539"/>
    </source>
</evidence>
<proteinExistence type="inferred from homology"/>
<feature type="binding site" evidence="2">
    <location>
        <position position="159"/>
    </location>
    <ligand>
        <name>ATP</name>
        <dbReference type="ChEBI" id="CHEBI:30616"/>
    </ligand>
</feature>
<gene>
    <name evidence="2" type="primary">tmcAL</name>
    <name evidence="3" type="ORF">OCV69_08485</name>
</gene>
<comment type="caution">
    <text evidence="3">The sequence shown here is derived from an EMBL/GenBank/DDBJ whole genome shotgun (WGS) entry which is preliminary data.</text>
</comment>
<dbReference type="InterPro" id="IPR014729">
    <property type="entry name" value="Rossmann-like_a/b/a_fold"/>
</dbReference>
<reference evidence="3 4" key="1">
    <citation type="journal article" date="2021" name="ISME Commun">
        <title>Automated analysis of genomic sequences facilitates high-throughput and comprehensive description of bacteria.</title>
        <authorList>
            <person name="Hitch T.C.A."/>
        </authorList>
    </citation>
    <scope>NUCLEOTIDE SEQUENCE [LARGE SCALE GENOMIC DNA]</scope>
    <source>
        <strain evidence="4">f_CCE</strain>
    </source>
</reference>
<feature type="binding site" evidence="2">
    <location>
        <position position="102"/>
    </location>
    <ligand>
        <name>ATP</name>
        <dbReference type="ChEBI" id="CHEBI:30616"/>
    </ligand>
</feature>
<keyword evidence="2" id="KW-0067">ATP-binding</keyword>
<feature type="binding site" evidence="2">
    <location>
        <begin position="7"/>
        <end position="20"/>
    </location>
    <ligand>
        <name>ATP</name>
        <dbReference type="ChEBI" id="CHEBI:30616"/>
    </ligand>
</feature>
<keyword evidence="2" id="KW-0820">tRNA-binding</keyword>